<evidence type="ECO:0000313" key="9">
    <source>
        <dbReference type="Proteomes" id="UP001470230"/>
    </source>
</evidence>
<keyword evidence="4" id="KW-0344">Guanine-nucleotide releasing factor</keyword>
<protein>
    <recommendedName>
        <fullName evidence="10">VPS9 domain-containing protein</fullName>
    </recommendedName>
</protein>
<dbReference type="SUPFAM" id="SSF109993">
    <property type="entry name" value="VPS9 domain"/>
    <property type="match status" value="1"/>
</dbReference>
<dbReference type="InterPro" id="IPR003123">
    <property type="entry name" value="VPS9"/>
</dbReference>
<accession>A0ABR2KU90</accession>
<gene>
    <name evidence="8" type="ORF">M9Y10_022911</name>
</gene>
<dbReference type="Gene3D" id="1.20.1050.80">
    <property type="entry name" value="VPS9 domain"/>
    <property type="match status" value="1"/>
</dbReference>
<evidence type="ECO:0000256" key="4">
    <source>
        <dbReference type="ARBA" id="ARBA00022658"/>
    </source>
</evidence>
<proteinExistence type="inferred from homology"/>
<dbReference type="EMBL" id="JAPFFF010000003">
    <property type="protein sequence ID" value="KAK8894477.1"/>
    <property type="molecule type" value="Genomic_DNA"/>
</dbReference>
<comment type="subcellular location">
    <subcellularLocation>
        <location evidence="1">Membrane</location>
        <topology evidence="1">Peripheral membrane protein</topology>
    </subcellularLocation>
</comment>
<dbReference type="PROSITE" id="PS51205">
    <property type="entry name" value="VPS9"/>
    <property type="match status" value="1"/>
</dbReference>
<feature type="domain" description="Ras-GAP" evidence="6">
    <location>
        <begin position="178"/>
        <end position="320"/>
    </location>
</feature>
<keyword evidence="5" id="KW-0472">Membrane</keyword>
<evidence type="ECO:0000259" key="7">
    <source>
        <dbReference type="PROSITE" id="PS51205"/>
    </source>
</evidence>
<keyword evidence="3" id="KW-0254">Endocytosis</keyword>
<dbReference type="InterPro" id="IPR037191">
    <property type="entry name" value="VPS9_dom_sf"/>
</dbReference>
<organism evidence="8 9">
    <name type="scientific">Tritrichomonas musculus</name>
    <dbReference type="NCBI Taxonomy" id="1915356"/>
    <lineage>
        <taxon>Eukaryota</taxon>
        <taxon>Metamonada</taxon>
        <taxon>Parabasalia</taxon>
        <taxon>Tritrichomonadida</taxon>
        <taxon>Tritrichomonadidae</taxon>
        <taxon>Tritrichomonas</taxon>
    </lineage>
</organism>
<dbReference type="PROSITE" id="PS50018">
    <property type="entry name" value="RAS_GTPASE_ACTIV_2"/>
    <property type="match status" value="1"/>
</dbReference>
<evidence type="ECO:0000256" key="2">
    <source>
        <dbReference type="ARBA" id="ARBA00008489"/>
    </source>
</evidence>
<sequence>MNEKFDVFTLHKKIIQANQLSTMLSDDITRQRSLIDSTIQQYIYNLRTFCFLDTWYLRLSMADVSQFLQSAIKKRSISEIYKNPSSLPYNTKETLKINNILKSFPNYHKIFLECVSIYFNSNHSDPEYDPCDKALTFFASSTLPSLFGYCWCVEQGSQYIDVIIFLLQVEMQKKDLLSSDFRNSYVKEIIRQFMNMSGYNIYLHTALSSNYWKLINDENLNKSALLNTPGWFEILANYVKEFEDELYNSIQILPLIVRYFFKKISSIDQSGLLIEYIFFDYLLQPAILNPKLYNLIPETAPSPSTLYLTSITRLIKWSLHPDLIQPEFNFVKTDIPSFQKINMRRIITTISKCEGSVYGIYSSVLSGITDGKCHLLLISVNDILFITKIINETIDKITNHPPETITKLKKMCEIDITLKKGEIIELWFHTFKTPPIPDDLIKPPDHLQKMYLPLIQTKKQKEIEESNIDIKEKSKTQTPEEIEFSKTIKHLINYFKGLSPSPNKPRTLPGFLNYMAIHSSQIGSTEWQTKTHAIRLKLKYSNKTVDEILQALVETIDNDLYKSSNLLKQCFHYQQSANELIQVKDQRTVLSDSLSPILHQSIIKLYINRHSEIINEVNENRAIFLKLQSKWFEFLDIKIKDLLSFSLLLGLNKSNCYHLIKQFHSTLCQNLPLYDFKLANQEYLKNDKMINDDYDQLLKSFVKNTKSSNMKILFKIPNYFDHVVKKISIGSKYGAPLERLEQIDESIQMIKKLYLLEIGEECSKDDLNTLLIYVILLARIPDLDSLSKYIEHFLISKEETVVILNDDEQNVVQFFLNGASQVQWLIFN</sequence>
<evidence type="ECO:0000256" key="1">
    <source>
        <dbReference type="ARBA" id="ARBA00004170"/>
    </source>
</evidence>
<evidence type="ECO:0000256" key="3">
    <source>
        <dbReference type="ARBA" id="ARBA00022583"/>
    </source>
</evidence>
<evidence type="ECO:0000313" key="8">
    <source>
        <dbReference type="EMBL" id="KAK8894477.1"/>
    </source>
</evidence>
<evidence type="ECO:0008006" key="10">
    <source>
        <dbReference type="Google" id="ProtNLM"/>
    </source>
</evidence>
<dbReference type="Proteomes" id="UP001470230">
    <property type="component" value="Unassembled WGS sequence"/>
</dbReference>
<evidence type="ECO:0000259" key="6">
    <source>
        <dbReference type="PROSITE" id="PS50018"/>
    </source>
</evidence>
<keyword evidence="9" id="KW-1185">Reference proteome</keyword>
<evidence type="ECO:0000256" key="5">
    <source>
        <dbReference type="ARBA" id="ARBA00023136"/>
    </source>
</evidence>
<feature type="domain" description="VPS9" evidence="7">
    <location>
        <begin position="692"/>
        <end position="828"/>
    </location>
</feature>
<dbReference type="SUPFAM" id="SSF48350">
    <property type="entry name" value="GTPase activation domain, GAP"/>
    <property type="match status" value="1"/>
</dbReference>
<name>A0ABR2KU90_9EUKA</name>
<comment type="caution">
    <text evidence="8">The sequence shown here is derived from an EMBL/GenBank/DDBJ whole genome shotgun (WGS) entry which is preliminary data.</text>
</comment>
<comment type="similarity">
    <text evidence="2">Belongs to the GAPVD1 family.</text>
</comment>
<dbReference type="Gene3D" id="1.10.506.10">
    <property type="entry name" value="GTPase Activation - p120gap, domain 1"/>
    <property type="match status" value="1"/>
</dbReference>
<dbReference type="InterPro" id="IPR008936">
    <property type="entry name" value="Rho_GTPase_activation_prot"/>
</dbReference>
<dbReference type="InterPro" id="IPR001936">
    <property type="entry name" value="RasGAP_dom"/>
</dbReference>
<reference evidence="8 9" key="1">
    <citation type="submission" date="2024-04" db="EMBL/GenBank/DDBJ databases">
        <title>Tritrichomonas musculus Genome.</title>
        <authorList>
            <person name="Alves-Ferreira E."/>
            <person name="Grigg M."/>
            <person name="Lorenzi H."/>
            <person name="Galac M."/>
        </authorList>
    </citation>
    <scope>NUCLEOTIDE SEQUENCE [LARGE SCALE GENOMIC DNA]</scope>
    <source>
        <strain evidence="8 9">EAF2021</strain>
    </source>
</reference>